<evidence type="ECO:0000256" key="7">
    <source>
        <dbReference type="RuleBase" id="RU003355"/>
    </source>
</evidence>
<keyword evidence="2 6" id="KW-0645">Protease</keyword>
<evidence type="ECO:0000256" key="2">
    <source>
        <dbReference type="ARBA" id="ARBA00022670"/>
    </source>
</evidence>
<accession>A0AAE4AVQ9</accession>
<dbReference type="AlphaFoldDB" id="A0AAE4AVQ9"/>
<dbReference type="GO" id="GO:0006508">
    <property type="term" value="P:proteolysis"/>
    <property type="evidence" value="ECO:0007669"/>
    <property type="project" value="UniProtKB-KW"/>
</dbReference>
<dbReference type="Pfam" id="PF00082">
    <property type="entry name" value="Peptidase_S8"/>
    <property type="match status" value="1"/>
</dbReference>
<keyword evidence="3 6" id="KW-0378">Hydrolase</keyword>
<dbReference type="InterPro" id="IPR017296">
    <property type="entry name" value="Peptidase_S8A_SAM-P45"/>
</dbReference>
<comment type="caution">
    <text evidence="10">The sequence shown here is derived from an EMBL/GenBank/DDBJ whole genome shotgun (WGS) entry which is preliminary data.</text>
</comment>
<evidence type="ECO:0000256" key="3">
    <source>
        <dbReference type="ARBA" id="ARBA00022801"/>
    </source>
</evidence>
<gene>
    <name evidence="10" type="ORF">J2S42_000903</name>
</gene>
<dbReference type="SUPFAM" id="SSF52743">
    <property type="entry name" value="Subtilisin-like"/>
    <property type="match status" value="1"/>
</dbReference>
<protein>
    <submittedName>
        <fullName evidence="10">Subtilisin family serine protease</fullName>
    </submittedName>
</protein>
<dbReference type="PROSITE" id="PS51892">
    <property type="entry name" value="SUBTILASE"/>
    <property type="match status" value="1"/>
</dbReference>
<evidence type="ECO:0000256" key="5">
    <source>
        <dbReference type="PIRSR" id="PIRSR615500-1"/>
    </source>
</evidence>
<dbReference type="PROSITE" id="PS00137">
    <property type="entry name" value="SUBTILASE_HIS"/>
    <property type="match status" value="1"/>
</dbReference>
<proteinExistence type="inferred from homology"/>
<dbReference type="EMBL" id="JAUSUZ010000001">
    <property type="protein sequence ID" value="MDQ0364234.1"/>
    <property type="molecule type" value="Genomic_DNA"/>
</dbReference>
<keyword evidence="8" id="KW-0732">Signal</keyword>
<keyword evidence="11" id="KW-1185">Reference proteome</keyword>
<dbReference type="PANTHER" id="PTHR43806">
    <property type="entry name" value="PEPTIDASE S8"/>
    <property type="match status" value="1"/>
</dbReference>
<feature type="active site" description="Charge relay system" evidence="5 6">
    <location>
        <position position="211"/>
    </location>
</feature>
<evidence type="ECO:0000256" key="8">
    <source>
        <dbReference type="SAM" id="SignalP"/>
    </source>
</evidence>
<dbReference type="InterPro" id="IPR000209">
    <property type="entry name" value="Peptidase_S8/S53_dom"/>
</dbReference>
<comment type="similarity">
    <text evidence="1 6 7">Belongs to the peptidase S8 family.</text>
</comment>
<dbReference type="PROSITE" id="PS00138">
    <property type="entry name" value="SUBTILASE_SER"/>
    <property type="match status" value="1"/>
</dbReference>
<feature type="active site" description="Charge relay system" evidence="5 6">
    <location>
        <position position="243"/>
    </location>
</feature>
<evidence type="ECO:0000313" key="11">
    <source>
        <dbReference type="Proteomes" id="UP001240236"/>
    </source>
</evidence>
<evidence type="ECO:0000256" key="4">
    <source>
        <dbReference type="ARBA" id="ARBA00022825"/>
    </source>
</evidence>
<feature type="active site" description="Charge relay system" evidence="5 6">
    <location>
        <position position="417"/>
    </location>
</feature>
<dbReference type="Proteomes" id="UP001240236">
    <property type="component" value="Unassembled WGS sequence"/>
</dbReference>
<dbReference type="InterPro" id="IPR023827">
    <property type="entry name" value="Peptidase_S8_Asp-AS"/>
</dbReference>
<feature type="domain" description="Peptidase S8/S53" evidence="9">
    <location>
        <begin position="202"/>
        <end position="455"/>
    </location>
</feature>
<evidence type="ECO:0000259" key="9">
    <source>
        <dbReference type="Pfam" id="PF00082"/>
    </source>
</evidence>
<keyword evidence="4 6" id="KW-0720">Serine protease</keyword>
<dbReference type="Gene3D" id="3.50.30.30">
    <property type="match status" value="1"/>
</dbReference>
<dbReference type="InterPro" id="IPR023828">
    <property type="entry name" value="Peptidase_S8_Ser-AS"/>
</dbReference>
<dbReference type="InterPro" id="IPR022398">
    <property type="entry name" value="Peptidase_S8_His-AS"/>
</dbReference>
<dbReference type="Gene3D" id="3.40.50.200">
    <property type="entry name" value="Peptidase S8/S53 domain"/>
    <property type="match status" value="1"/>
</dbReference>
<evidence type="ECO:0000256" key="1">
    <source>
        <dbReference type="ARBA" id="ARBA00011073"/>
    </source>
</evidence>
<organism evidence="10 11">
    <name type="scientific">Catenuloplanes indicus</name>
    <dbReference type="NCBI Taxonomy" id="137267"/>
    <lineage>
        <taxon>Bacteria</taxon>
        <taxon>Bacillati</taxon>
        <taxon>Actinomycetota</taxon>
        <taxon>Actinomycetes</taxon>
        <taxon>Micromonosporales</taxon>
        <taxon>Micromonosporaceae</taxon>
        <taxon>Catenuloplanes</taxon>
    </lineage>
</organism>
<dbReference type="PRINTS" id="PR00723">
    <property type="entry name" value="SUBTILISIN"/>
</dbReference>
<reference evidence="10 11" key="1">
    <citation type="submission" date="2023-07" db="EMBL/GenBank/DDBJ databases">
        <title>Sequencing the genomes of 1000 actinobacteria strains.</title>
        <authorList>
            <person name="Klenk H.-P."/>
        </authorList>
    </citation>
    <scope>NUCLEOTIDE SEQUENCE [LARGE SCALE GENOMIC DNA]</scope>
    <source>
        <strain evidence="10 11">DSM 44709</strain>
    </source>
</reference>
<dbReference type="InterPro" id="IPR015500">
    <property type="entry name" value="Peptidase_S8_subtilisin-rel"/>
</dbReference>
<dbReference type="GO" id="GO:0004252">
    <property type="term" value="F:serine-type endopeptidase activity"/>
    <property type="evidence" value="ECO:0007669"/>
    <property type="project" value="UniProtKB-UniRule"/>
</dbReference>
<dbReference type="PROSITE" id="PS00136">
    <property type="entry name" value="SUBTILASE_ASP"/>
    <property type="match status" value="1"/>
</dbReference>
<dbReference type="PIRSF" id="PIRSF037852">
    <property type="entry name" value="Subtilisin_rel_SAV5721"/>
    <property type="match status" value="1"/>
</dbReference>
<dbReference type="InterPro" id="IPR036852">
    <property type="entry name" value="Peptidase_S8/S53_dom_sf"/>
</dbReference>
<name>A0AAE4AVQ9_9ACTN</name>
<dbReference type="InterPro" id="IPR050131">
    <property type="entry name" value="Peptidase_S8_subtilisin-like"/>
</dbReference>
<evidence type="ECO:0000313" key="10">
    <source>
        <dbReference type="EMBL" id="MDQ0364234.1"/>
    </source>
</evidence>
<sequence length="1192" mass="124058">MRGLGLVALTASSVAFVPPAAHAAPSAPPPRSAPAATVTLITGDTVTVGADGGVQVRDRAGQPAGYLSNVKDGDTYVYPHGAFRHLASGLLDEDLFNVTELVADGYDDAHSAGIPLIVTYADPAATMRTAALPGTTAVRPLDSIGGAALTADRSGRFLDSATGARSASAVTKIWLDGKAEAALADSTAQIGAPEVWQRGNTGTGVDVAVLDTGIDTEHPDLAGAVAATASFVPGESVEDGMGHGTHVASTIAGSGAASGGKERGVAPGARLHVGKVLDNGGTGQESWIISGMEWAVREQRARIVSMSLGGDPTDGTDPMSVAVNQLSAETGALFVIAAGNAGPRPSTVGTPGAADAALTVGAVDGNDLLADFSSQGPRAGDRALKPDLTAPGVNILAARSRLSETGEGSYLSMSGTSMATPHVAGAAALVAAAHPELKGQQLKDALVSTTKGTPDLTAYQGGTGRLDAAASVSATVFATGSVNFGYPSYPAPAGPVDREITYTNIGATPVTLELASSLDLVTLSATRVTVPARGTASVTVTTSFDRVPAEQTFAGYVTATGGLRTSVGGGKEGARHQLALRGRDRSGKPLGGVVVVLSRNRTVIQMIDETGALDLRLPEGTYTAYLTGDVEGVHGPSSMGLAVLPVTGIALNGDRTVVFDAAKARRLTATTPQPSTVVASRFTLVRDITGGNPWLDAWYPGPQYDSVWVLPTGKVPDGTLTASARWRLAQPELTVAGYDDLRVRHGATPLPSTVRSLDAVLGGAVRGKALVVRAGGETSIEERAAAAAAAAAAGAKLLLVVNDGPGRLEPWPGSVWMPTDPPPVTVATLTRDEGEKLIARIQRERGVRLDVTSHPVPEYAYDLVTDYVGAVPADLTYRATSGNLARVDMSFDNWRPGRAIEQRSEIDSLGLAMFLDYAEAPARGDRTDWVTAGRKWISNVVIPGEQAQHTAPTAYRAGSVNRQRWFGPVQRPRLVDEPDGLNIFRQEGGWFFANIPGWGDSGAAHAGHTGENPGADNRLSLYQGDKLVSTTDRYDPLLVAGPLPAPALPYRLVSENNRDAWAGPYSTSTRTEWSFTSGDVQPGTVVSPPLIQLDYDVDTDRDGRARRTFDLTIATSTLATATDPGTVRTVTLDVSYDDGATWHRVTLRRQPNGWSTRIAAPRTARFVTVRTSARDTRGNTVEQLITRAFGLR</sequence>
<feature type="chain" id="PRO_5042220468" evidence="8">
    <location>
        <begin position="24"/>
        <end position="1192"/>
    </location>
</feature>
<feature type="signal peptide" evidence="8">
    <location>
        <begin position="1"/>
        <end position="23"/>
    </location>
</feature>
<evidence type="ECO:0000256" key="6">
    <source>
        <dbReference type="PROSITE-ProRule" id="PRU01240"/>
    </source>
</evidence>
<dbReference type="PANTHER" id="PTHR43806:SF11">
    <property type="entry name" value="CEREVISIN-RELATED"/>
    <property type="match status" value="1"/>
</dbReference>